<keyword evidence="2" id="KW-1185">Reference proteome</keyword>
<comment type="caution">
    <text evidence="1">The sequence shown here is derived from an EMBL/GenBank/DDBJ whole genome shotgun (WGS) entry which is preliminary data.</text>
</comment>
<accession>A0ABV9YA38</accession>
<gene>
    <name evidence="1" type="ORF">ACFPFM_38235</name>
</gene>
<protein>
    <submittedName>
        <fullName evidence="1">Uncharacterized protein</fullName>
    </submittedName>
</protein>
<dbReference type="Proteomes" id="UP001595833">
    <property type="component" value="Unassembled WGS sequence"/>
</dbReference>
<organism evidence="1 2">
    <name type="scientific">Saccharothrix xinjiangensis</name>
    <dbReference type="NCBI Taxonomy" id="204798"/>
    <lineage>
        <taxon>Bacteria</taxon>
        <taxon>Bacillati</taxon>
        <taxon>Actinomycetota</taxon>
        <taxon>Actinomycetes</taxon>
        <taxon>Pseudonocardiales</taxon>
        <taxon>Pseudonocardiaceae</taxon>
        <taxon>Saccharothrix</taxon>
    </lineage>
</organism>
<evidence type="ECO:0000313" key="2">
    <source>
        <dbReference type="Proteomes" id="UP001595833"/>
    </source>
</evidence>
<name>A0ABV9YA38_9PSEU</name>
<dbReference type="EMBL" id="JBHSJB010000042">
    <property type="protein sequence ID" value="MFC5059588.1"/>
    <property type="molecule type" value="Genomic_DNA"/>
</dbReference>
<sequence>MTRPVENLSSHVDARWGDVVGMLRTTVGGGHSLCHLGHYTNGVADLSVDVVDDVGNHHIDCTRDDYSRIARQLNLSVSDLEAELAAAGTGSLLRVVLNGRDAAVHCAAVVPNQHVIGFAEAARGGRAGPGAEALVSELVLRLRDRLAGRPSGAWPSGSALTPRPLPTGERRVARATGREDTDPAAACRRAVGFEALHYAAWCTPDGVVSVDCLDDDRLDPATRRARTAFGELGARFPRLVGQFSRVGLNALGGRLEHVGVHLERGAIHCRRVRPGHSVVGLTLHPGAVDRAEDLVADLAGSLARTG</sequence>
<proteinExistence type="predicted"/>
<evidence type="ECO:0000313" key="1">
    <source>
        <dbReference type="EMBL" id="MFC5059588.1"/>
    </source>
</evidence>
<reference evidence="2" key="1">
    <citation type="journal article" date="2019" name="Int. J. Syst. Evol. Microbiol.">
        <title>The Global Catalogue of Microorganisms (GCM) 10K type strain sequencing project: providing services to taxonomists for standard genome sequencing and annotation.</title>
        <authorList>
            <consortium name="The Broad Institute Genomics Platform"/>
            <consortium name="The Broad Institute Genome Sequencing Center for Infectious Disease"/>
            <person name="Wu L."/>
            <person name="Ma J."/>
        </authorList>
    </citation>
    <scope>NUCLEOTIDE SEQUENCE [LARGE SCALE GENOMIC DNA]</scope>
    <source>
        <strain evidence="2">KCTC 12848</strain>
    </source>
</reference>
<dbReference type="RefSeq" id="WP_344035490.1">
    <property type="nucleotide sequence ID" value="NZ_BAAAKE010000003.1"/>
</dbReference>